<proteinExistence type="predicted"/>
<dbReference type="Proteomes" id="UP001341135">
    <property type="component" value="Chromosome"/>
</dbReference>
<keyword evidence="1" id="KW-0175">Coiled coil</keyword>
<feature type="coiled-coil region" evidence="1">
    <location>
        <begin position="3"/>
        <end position="37"/>
    </location>
</feature>
<reference evidence="2 3" key="1">
    <citation type="submission" date="2023-09" db="EMBL/GenBank/DDBJ databases">
        <title>Pyrofollis japonicus gen. nov. sp. nov., a novel member of the family Pyrodictiaceae isolated from the Iheya North hydrothermal field.</title>
        <authorList>
            <person name="Miyazaki U."/>
            <person name="Sanari M."/>
            <person name="Tame A."/>
            <person name="Kitajima M."/>
            <person name="Okamoto A."/>
            <person name="Sawayama S."/>
            <person name="Miyazaki J."/>
            <person name="Takai K."/>
            <person name="Nakagawa S."/>
        </authorList>
    </citation>
    <scope>NUCLEOTIDE SEQUENCE [LARGE SCALE GENOMIC DNA]</scope>
    <source>
        <strain evidence="2 3">AV2</strain>
    </source>
</reference>
<evidence type="ECO:0000256" key="1">
    <source>
        <dbReference type="SAM" id="Coils"/>
    </source>
</evidence>
<sequence>MLFKKKSEEERFAEELAKELERQAKEMEKNLTPEARERLKLMQKSPAWRAAEERIAKGEIKLFWRKIGDDLYIVARDTMKNFPFKRHNDYLLLPSGLDDYMHSHPPLDIDWIQTNADTWKPRPLASFRWLDEPITLTGYDEYNIAPYRCLIEARDGRRFLARALECMLLELANGTRTAYDIARTAAACYADDLWRRGLAEAVQKGEISKEEAKKALDELPQRAFIGLAILRALGLMI</sequence>
<dbReference type="GeneID" id="89290143"/>
<accession>A0ABN6ZQN7</accession>
<gene>
    <name evidence="2" type="ORF">PABY_21380</name>
</gene>
<keyword evidence="3" id="KW-1185">Reference proteome</keyword>
<evidence type="ECO:0000313" key="3">
    <source>
        <dbReference type="Proteomes" id="UP001341135"/>
    </source>
</evidence>
<evidence type="ECO:0000313" key="2">
    <source>
        <dbReference type="EMBL" id="BES82571.1"/>
    </source>
</evidence>
<protein>
    <submittedName>
        <fullName evidence="2">Uncharacterized protein</fullName>
    </submittedName>
</protein>
<dbReference type="RefSeq" id="WP_338250015.1">
    <property type="nucleotide sequence ID" value="NZ_AP028907.1"/>
</dbReference>
<dbReference type="EMBL" id="AP028907">
    <property type="protein sequence ID" value="BES82571.1"/>
    <property type="molecule type" value="Genomic_DNA"/>
</dbReference>
<organism evidence="2 3">
    <name type="scientific">Pyrodictium abyssi</name>
    <dbReference type="NCBI Taxonomy" id="54256"/>
    <lineage>
        <taxon>Archaea</taxon>
        <taxon>Thermoproteota</taxon>
        <taxon>Thermoprotei</taxon>
        <taxon>Desulfurococcales</taxon>
        <taxon>Pyrodictiaceae</taxon>
        <taxon>Pyrodictium</taxon>
    </lineage>
</organism>
<name>A0ABN6ZQN7_9CREN</name>